<gene>
    <name evidence="1" type="ORF">DN730_09780</name>
</gene>
<organism evidence="1 2">
    <name type="scientific">Marinomonas piezotolerans</name>
    <dbReference type="NCBI Taxonomy" id="2213058"/>
    <lineage>
        <taxon>Bacteria</taxon>
        <taxon>Pseudomonadati</taxon>
        <taxon>Pseudomonadota</taxon>
        <taxon>Gammaproteobacteria</taxon>
        <taxon>Oceanospirillales</taxon>
        <taxon>Oceanospirillaceae</taxon>
        <taxon>Marinomonas</taxon>
    </lineage>
</organism>
<keyword evidence="2" id="KW-1185">Reference proteome</keyword>
<evidence type="ECO:0000313" key="1">
    <source>
        <dbReference type="EMBL" id="RDL44665.1"/>
    </source>
</evidence>
<evidence type="ECO:0008006" key="3">
    <source>
        <dbReference type="Google" id="ProtNLM"/>
    </source>
</evidence>
<proteinExistence type="predicted"/>
<dbReference type="RefSeq" id="WP_115467928.1">
    <property type="nucleotide sequence ID" value="NZ_QKRA01000003.1"/>
</dbReference>
<comment type="caution">
    <text evidence="1">The sequence shown here is derived from an EMBL/GenBank/DDBJ whole genome shotgun (WGS) entry which is preliminary data.</text>
</comment>
<dbReference type="OrthoDB" id="6107855at2"/>
<protein>
    <recommendedName>
        <fullName evidence="3">Replication protein</fullName>
    </recommendedName>
</protein>
<evidence type="ECO:0000313" key="2">
    <source>
        <dbReference type="Proteomes" id="UP000254326"/>
    </source>
</evidence>
<accession>A0A370UA74</accession>
<dbReference type="AlphaFoldDB" id="A0A370UA74"/>
<dbReference type="Proteomes" id="UP000254326">
    <property type="component" value="Unassembled WGS sequence"/>
</dbReference>
<reference evidence="1 2" key="1">
    <citation type="submission" date="2018-06" db="EMBL/GenBank/DDBJ databases">
        <title>Marinomonas sp. YLB-05 draft genome sequence.</title>
        <authorList>
            <person name="Yu L."/>
            <person name="Tang X."/>
        </authorList>
    </citation>
    <scope>NUCLEOTIDE SEQUENCE [LARGE SCALE GENOMIC DNA]</scope>
    <source>
        <strain evidence="1 2">YLB-05</strain>
    </source>
</reference>
<dbReference type="EMBL" id="QKRA01000003">
    <property type="protein sequence ID" value="RDL44665.1"/>
    <property type="molecule type" value="Genomic_DNA"/>
</dbReference>
<name>A0A370UA74_9GAMM</name>
<sequence>MSIEKLLDRPIAFQRSFMGLGAGASGALFLSQAVYWSNRTSNADKWFYKTIEEWTEETGLSRHEQDGARKKLKAKGVLEIVKKGIPCKTYYRVNFEKLAEVLGVISTTNKNAEIRQTGMPESGKLDCQESANSCAENQQTITKITTEITTENTTEITSVNNLSDSVESNETAPVVPVEKFDAKAKRELLAQSFDLFWNAYQRKDNRKAAETRWLKIPLPSDREQAVVKIQFIIDQAQRWGNLYAAAPADQKQFQPLPTTWINNERWNDEQLPTIRQQAKPGGAIDWNDVFDPEGF</sequence>